<protein>
    <submittedName>
        <fullName evidence="1">Uncharacterized protein</fullName>
    </submittedName>
</protein>
<keyword evidence="2" id="KW-1185">Reference proteome</keyword>
<comment type="caution">
    <text evidence="1">The sequence shown here is derived from an EMBL/GenBank/DDBJ whole genome shotgun (WGS) entry which is preliminary data.</text>
</comment>
<dbReference type="EMBL" id="BSYR01000026">
    <property type="protein sequence ID" value="GMI94651.1"/>
    <property type="molecule type" value="Genomic_DNA"/>
</dbReference>
<dbReference type="Proteomes" id="UP001165190">
    <property type="component" value="Unassembled WGS sequence"/>
</dbReference>
<organism evidence="1 2">
    <name type="scientific">Hibiscus trionum</name>
    <name type="common">Flower of an hour</name>
    <dbReference type="NCBI Taxonomy" id="183268"/>
    <lineage>
        <taxon>Eukaryota</taxon>
        <taxon>Viridiplantae</taxon>
        <taxon>Streptophyta</taxon>
        <taxon>Embryophyta</taxon>
        <taxon>Tracheophyta</taxon>
        <taxon>Spermatophyta</taxon>
        <taxon>Magnoliopsida</taxon>
        <taxon>eudicotyledons</taxon>
        <taxon>Gunneridae</taxon>
        <taxon>Pentapetalae</taxon>
        <taxon>rosids</taxon>
        <taxon>malvids</taxon>
        <taxon>Malvales</taxon>
        <taxon>Malvaceae</taxon>
        <taxon>Malvoideae</taxon>
        <taxon>Hibiscus</taxon>
    </lineage>
</organism>
<dbReference type="AlphaFoldDB" id="A0A9W7IG52"/>
<reference evidence="1" key="1">
    <citation type="submission" date="2023-05" db="EMBL/GenBank/DDBJ databases">
        <title>Genome and transcriptome analyses reveal genes involved in the formation of fine ridges on petal epidermal cells in Hibiscus trionum.</title>
        <authorList>
            <person name="Koshimizu S."/>
            <person name="Masuda S."/>
            <person name="Ishii T."/>
            <person name="Shirasu K."/>
            <person name="Hoshino A."/>
            <person name="Arita M."/>
        </authorList>
    </citation>
    <scope>NUCLEOTIDE SEQUENCE</scope>
    <source>
        <strain evidence="1">Hamamatsu line</strain>
    </source>
</reference>
<evidence type="ECO:0000313" key="2">
    <source>
        <dbReference type="Proteomes" id="UP001165190"/>
    </source>
</evidence>
<proteinExistence type="predicted"/>
<evidence type="ECO:0000313" key="1">
    <source>
        <dbReference type="EMBL" id="GMI94651.1"/>
    </source>
</evidence>
<accession>A0A9W7IG52</accession>
<name>A0A9W7IG52_HIBTR</name>
<sequence length="99" mass="10935">MSNRCICEPACLPVTDADLRVPRLFSLSPLEGPGLKQIQLFYLWIRLSPLGFRCIYDLAGSPVFVGVFLPSWSFSESMSFLLGVAGLCVFKISSSRFPA</sequence>
<gene>
    <name evidence="1" type="ORF">HRI_003134400</name>
</gene>